<feature type="domain" description="Calx-beta" evidence="5">
    <location>
        <begin position="758"/>
        <end position="863"/>
    </location>
</feature>
<feature type="domain" description="Calx-beta" evidence="5">
    <location>
        <begin position="646"/>
        <end position="746"/>
    </location>
</feature>
<evidence type="ECO:0000256" key="2">
    <source>
        <dbReference type="ARBA" id="ARBA00022737"/>
    </source>
</evidence>
<dbReference type="SUPFAM" id="SSF141072">
    <property type="entry name" value="CalX-like"/>
    <property type="match status" value="5"/>
</dbReference>
<dbReference type="InterPro" id="IPR003644">
    <property type="entry name" value="Calx_beta"/>
</dbReference>
<keyword evidence="1" id="KW-0732">Signal</keyword>
<feature type="domain" description="Calx-beta" evidence="5">
    <location>
        <begin position="878"/>
        <end position="977"/>
    </location>
</feature>
<feature type="domain" description="Calx-beta" evidence="5">
    <location>
        <begin position="992"/>
        <end position="1092"/>
    </location>
</feature>
<dbReference type="RefSeq" id="WP_011613806.1">
    <property type="nucleotide sequence ID" value="NC_008312.1"/>
</dbReference>
<dbReference type="Gene3D" id="2.60.120.380">
    <property type="match status" value="1"/>
</dbReference>
<dbReference type="HOGENOM" id="CLU_008527_0_0_3"/>
<dbReference type="InterPro" id="IPR028994">
    <property type="entry name" value="Integrin_alpha_N"/>
</dbReference>
<keyword evidence="3" id="KW-0106">Calcium</keyword>
<dbReference type="Pfam" id="PF01839">
    <property type="entry name" value="FG-GAP"/>
    <property type="match status" value="1"/>
</dbReference>
<keyword evidence="4" id="KW-0813">Transport</keyword>
<dbReference type="SUPFAM" id="SSF69318">
    <property type="entry name" value="Integrin alpha N-terminal domain"/>
    <property type="match status" value="1"/>
</dbReference>
<proteinExistence type="predicted"/>
<keyword evidence="6" id="KW-0401">Integrin</keyword>
<dbReference type="GO" id="GO:0030001">
    <property type="term" value="P:metal ion transport"/>
    <property type="evidence" value="ECO:0007669"/>
    <property type="project" value="TreeGrafter"/>
</dbReference>
<dbReference type="Pfam" id="PF13517">
    <property type="entry name" value="FG-GAP_3"/>
    <property type="match status" value="3"/>
</dbReference>
<dbReference type="InterPro" id="IPR051171">
    <property type="entry name" value="CaCA"/>
</dbReference>
<evidence type="ECO:0000313" key="6">
    <source>
        <dbReference type="EMBL" id="ABG53484.1"/>
    </source>
</evidence>
<dbReference type="SMART" id="SM00237">
    <property type="entry name" value="Calx_beta"/>
    <property type="match status" value="5"/>
</dbReference>
<evidence type="ECO:0000256" key="4">
    <source>
        <dbReference type="ARBA" id="ARBA00023065"/>
    </source>
</evidence>
<dbReference type="eggNOG" id="COG3391">
    <property type="taxonomic scope" value="Bacteria"/>
</dbReference>
<feature type="domain" description="Calx-beta" evidence="5">
    <location>
        <begin position="540"/>
        <end position="634"/>
    </location>
</feature>
<dbReference type="GO" id="GO:0016020">
    <property type="term" value="C:membrane"/>
    <property type="evidence" value="ECO:0007669"/>
    <property type="project" value="InterPro"/>
</dbReference>
<dbReference type="Gene3D" id="2.60.40.2030">
    <property type="match status" value="5"/>
</dbReference>
<organism evidence="6">
    <name type="scientific">Trichodesmium erythraeum (strain IMS101)</name>
    <dbReference type="NCBI Taxonomy" id="203124"/>
    <lineage>
        <taxon>Bacteria</taxon>
        <taxon>Bacillati</taxon>
        <taxon>Cyanobacteriota</taxon>
        <taxon>Cyanophyceae</taxon>
        <taxon>Oscillatoriophycideae</taxon>
        <taxon>Oscillatoriales</taxon>
        <taxon>Microcoleaceae</taxon>
        <taxon>Trichodesmium</taxon>
    </lineage>
</organism>
<dbReference type="STRING" id="203124.Tery_4498"/>
<dbReference type="SUPFAM" id="SSF89260">
    <property type="entry name" value="Collagen-binding domain"/>
    <property type="match status" value="1"/>
</dbReference>
<name>Q10W90_TRIEI</name>
<dbReference type="Gene3D" id="2.30.30.100">
    <property type="match status" value="6"/>
</dbReference>
<evidence type="ECO:0000256" key="1">
    <source>
        <dbReference type="ARBA" id="ARBA00022729"/>
    </source>
</evidence>
<dbReference type="InterPro" id="IPR038081">
    <property type="entry name" value="CalX-like_sf"/>
</dbReference>
<dbReference type="EMBL" id="CP000393">
    <property type="protein sequence ID" value="ABG53484.1"/>
    <property type="molecule type" value="Genomic_DNA"/>
</dbReference>
<accession>Q10W90</accession>
<keyword evidence="4" id="KW-0406">Ion transport</keyword>
<dbReference type="Pfam" id="PF03160">
    <property type="entry name" value="Calx-beta"/>
    <property type="match status" value="3"/>
</dbReference>
<dbReference type="OrthoDB" id="1488578at2"/>
<gene>
    <name evidence="6" type="ordered locus">Tery_4498</name>
</gene>
<dbReference type="PANTHER" id="PTHR11878">
    <property type="entry name" value="SODIUM/CALCIUM EXCHANGER"/>
    <property type="match status" value="1"/>
</dbReference>
<sequence>MDEFSPDDHSLFPEEPDETSLNVHYLPGADSNPEVTDPMIQGAWGEVRDELADFILAPEFDDYIKTAFGETVDPELAKEQIKDVLTGENLPEVIMLPAADMEPAVGAYDPLTGSIYLADSLLPDTDGVLVDVLLEELGHFLDSQLSESDSPGDEGELLAALVRGEELTQFQVMMLRGQDDRVDIWVGGVEVEVEASEKVDFEKARNFKVGVLPVSVAVGDFDGDGIPDLAVANFSSENVSVLLGKGDGSFGSATNFPVGDGANRMVAGDFNGDGIPDLAVPSSRDDNVSVLSGKGDGSFGSPTNFPVGDWPFFLAAEDFNGDGIPDLAVANLSSDNVSVLLGKGDGSFGSATNFPVGDEPISVAVEDFNGDGIPDLAVANGGDNNVSVLSGKGDGSFGSATNFPVGDRPFSVAAEDLNGDGIPDLAVANGGDDNVSVLSGKGDGSFGSATNFPVGDRPASVAVGDFNGDGIPDLAVANNGSDNVSVLSGKDDGSFGSATNFPVGDGPISVAAEDLNGDGIPDLATANEFSDNVSILINKTPITIIPNITISDTKLTEGNTNKTAKFTVTLDNPTTTTVKVNYTTANQTAKVNQDYKLTKGTLTFRPGETNKNITVPILGDNRDEPQEKFRVALSRPQNANIKDGRATGTIVDNDPVPQISIGDAKITEGNRGQKNMEFEVKLNNPSGKTVRVNYGTQEGSAKSGKDFRNQRGVLTFQPGQTKKIVNIPILGDTLDENNEQFQVKLSRAQNGNFSDNTAVGRIIDNDETLPQKTPQISIGDGEIVEGDRGQKKMTFQVKLSNPSNKTVTVNYTTVDGSAKSGKDFQQKSGVVTFRPGETKKTVNVSVLGDALSENLELFQVKLTSAQNGKFSAQTDQYATGIIQDNDQPQISISDAKITEGNRDKKNMKFEVKLNSASNQTVKVNYETIDGSAKSGKDYEKKSGVVIFKPGQTRKTINISTLGDTLSENLELFQVKLSGAQNGEFSAQTDQYATAIIQDNDKLPEISISDAKITEGNTEKKEMEFEVKLDKSSTQTVKVNYETVEGSAKSGKDFQKKRGVVIFKPGETKKTVNVPILGDTDNEANEKFEVILSSPKNANLSDGKGVGTIQDNDREAIDLGVLSEKPILKSDKIGFTTGGANRDTEDYFRFEVEKEGLVNIFMDSFVQNIGMELYDQDDSLLFRSNVDGLGLEAINKTLDPGIYYLRVFPVGSNRTTYNLSINIVER</sequence>
<reference evidence="6" key="1">
    <citation type="submission" date="2006-06" db="EMBL/GenBank/DDBJ databases">
        <title>Complete sequence of Trichodesmium erythraeum IMS101.</title>
        <authorList>
            <consortium name="US DOE Joint Genome Institute"/>
            <person name="Copeland A."/>
            <person name="Lucas S."/>
            <person name="Lapidus A."/>
            <person name="Barry K."/>
            <person name="Detter J.C."/>
            <person name="Glavina del Rio T."/>
            <person name="Hammon N."/>
            <person name="Israni S."/>
            <person name="Dalin E."/>
            <person name="Tice H."/>
            <person name="Pitluck S."/>
            <person name="Kiss H."/>
            <person name="Munk A.C."/>
            <person name="Brettin T."/>
            <person name="Bruce D."/>
            <person name="Han C."/>
            <person name="Tapia R."/>
            <person name="Gilna P."/>
            <person name="Schmutz J."/>
            <person name="Larimer F."/>
            <person name="Land M."/>
            <person name="Hauser L."/>
            <person name="Kyrpides N."/>
            <person name="Kim E."/>
            <person name="Richardson P."/>
        </authorList>
    </citation>
    <scope>NUCLEOTIDE SEQUENCE [LARGE SCALE GENOMIC DNA]</scope>
    <source>
        <strain evidence="6">IMS101</strain>
    </source>
</reference>
<protein>
    <submittedName>
        <fullName evidence="6">Na-Ca exchanger/integrin-beta4</fullName>
    </submittedName>
</protein>
<dbReference type="GO" id="GO:0007229">
    <property type="term" value="P:integrin-mediated signaling pathway"/>
    <property type="evidence" value="ECO:0007669"/>
    <property type="project" value="UniProtKB-KW"/>
</dbReference>
<dbReference type="AlphaFoldDB" id="Q10W90"/>
<dbReference type="KEGG" id="ter:Tery_4498"/>
<keyword evidence="2" id="KW-0677">Repeat</keyword>
<evidence type="ECO:0000256" key="3">
    <source>
        <dbReference type="ARBA" id="ARBA00022837"/>
    </source>
</evidence>
<dbReference type="InterPro" id="IPR013517">
    <property type="entry name" value="FG-GAP"/>
</dbReference>
<dbReference type="PANTHER" id="PTHR11878:SF65">
    <property type="entry name" value="NA_CA-EXCHANGE PROTEIN, ISOFORM G"/>
    <property type="match status" value="1"/>
</dbReference>
<evidence type="ECO:0000259" key="5">
    <source>
        <dbReference type="SMART" id="SM00237"/>
    </source>
</evidence>